<name>A0A8E0S7V0_9TREM</name>
<reference evidence="5" key="1">
    <citation type="submission" date="2019-05" db="EMBL/GenBank/DDBJ databases">
        <title>Annotation for the trematode Fasciolopsis buski.</title>
        <authorList>
            <person name="Choi Y.-J."/>
        </authorList>
    </citation>
    <scope>NUCLEOTIDE SEQUENCE</scope>
    <source>
        <strain evidence="5">HT</strain>
        <tissue evidence="5">Whole worm</tissue>
    </source>
</reference>
<dbReference type="InterPro" id="IPR001436">
    <property type="entry name" value="Alpha-crystallin/sHSP_animal"/>
</dbReference>
<dbReference type="GO" id="GO:0005634">
    <property type="term" value="C:nucleus"/>
    <property type="evidence" value="ECO:0007669"/>
    <property type="project" value="TreeGrafter"/>
</dbReference>
<comment type="caution">
    <text evidence="5">The sequence shown here is derived from an EMBL/GenBank/DDBJ whole genome shotgun (WGS) entry which is preliminary data.</text>
</comment>
<dbReference type="PANTHER" id="PTHR45640:SF26">
    <property type="entry name" value="RE23625P"/>
    <property type="match status" value="1"/>
</dbReference>
<dbReference type="CDD" id="cd06526">
    <property type="entry name" value="metazoan_ACD"/>
    <property type="match status" value="2"/>
</dbReference>
<comment type="similarity">
    <text evidence="1 2">Belongs to the small heat shock protein (HSP20) family.</text>
</comment>
<dbReference type="InterPro" id="IPR002068">
    <property type="entry name" value="A-crystallin/Hsp20_dom"/>
</dbReference>
<feature type="region of interest" description="Disordered" evidence="3">
    <location>
        <begin position="241"/>
        <end position="267"/>
    </location>
</feature>
<dbReference type="EMBL" id="LUCM01001204">
    <property type="protein sequence ID" value="KAA0199300.1"/>
    <property type="molecule type" value="Genomic_DNA"/>
</dbReference>
<organism evidence="5 6">
    <name type="scientific">Fasciolopsis buskii</name>
    <dbReference type="NCBI Taxonomy" id="27845"/>
    <lineage>
        <taxon>Eukaryota</taxon>
        <taxon>Metazoa</taxon>
        <taxon>Spiralia</taxon>
        <taxon>Lophotrochozoa</taxon>
        <taxon>Platyhelminthes</taxon>
        <taxon>Trematoda</taxon>
        <taxon>Digenea</taxon>
        <taxon>Plagiorchiida</taxon>
        <taxon>Echinostomata</taxon>
        <taxon>Echinostomatoidea</taxon>
        <taxon>Fasciolidae</taxon>
        <taxon>Fasciolopsis</taxon>
    </lineage>
</organism>
<dbReference type="GO" id="GO:0042026">
    <property type="term" value="P:protein refolding"/>
    <property type="evidence" value="ECO:0007669"/>
    <property type="project" value="TreeGrafter"/>
</dbReference>
<dbReference type="PANTHER" id="PTHR45640">
    <property type="entry name" value="HEAT SHOCK PROTEIN HSP-12.2-RELATED"/>
    <property type="match status" value="1"/>
</dbReference>
<evidence type="ECO:0000256" key="2">
    <source>
        <dbReference type="RuleBase" id="RU003616"/>
    </source>
</evidence>
<dbReference type="Proteomes" id="UP000728185">
    <property type="component" value="Unassembled WGS sequence"/>
</dbReference>
<evidence type="ECO:0000256" key="1">
    <source>
        <dbReference type="PROSITE-ProRule" id="PRU00285"/>
    </source>
</evidence>
<dbReference type="Pfam" id="PF00011">
    <property type="entry name" value="HSP20"/>
    <property type="match status" value="2"/>
</dbReference>
<dbReference type="GO" id="GO:0005737">
    <property type="term" value="C:cytoplasm"/>
    <property type="evidence" value="ECO:0007669"/>
    <property type="project" value="TreeGrafter"/>
</dbReference>
<dbReference type="AlphaFoldDB" id="A0A8E0S7V0"/>
<dbReference type="OrthoDB" id="1431247at2759"/>
<sequence length="427" mass="47680">MFHSPPLSPRRSLVDRHSIVSGRATPSQPRYYRDQYGKLKYAIEVDLVGFPEENIHVTNVRNIIAIDAKFIDTDASGDERTHELRRELYLPPNVNPNTVTCVLSADGILVLEADALEQKQRPLSPPNSAHMNRITTASYLASPTRFTSPPPPVLPNFDRSNFREMNSHEPRQKTVCETESAATLSSKNRSSINQINDQNSIFDKSQVPNTGSFVKPATESILKSSSNRRPVKNVRLVAPPTVNQTSNSSHLKNNWKRASSATSELSTRQNLHFPHGNAAKSTKSNSLHSSKRYSLRVDVGPQIRPEDLSVSVQNGVIVVHAKRFMDNANACYKSKESNRIVYEHRSEHTLPVHVNPIDLLCRLNNGVVTIEAPVSTGCTHTSMSSPVTKCFPSNQSNSVTQKRQMNTSKSLPFSLYRASSNWPWNHI</sequence>
<dbReference type="GO" id="GO:0051082">
    <property type="term" value="F:unfolded protein binding"/>
    <property type="evidence" value="ECO:0007669"/>
    <property type="project" value="TreeGrafter"/>
</dbReference>
<gene>
    <name evidence="5" type="ORF">FBUS_08221</name>
</gene>
<dbReference type="PROSITE" id="PS01031">
    <property type="entry name" value="SHSP"/>
    <property type="match status" value="1"/>
</dbReference>
<evidence type="ECO:0000313" key="5">
    <source>
        <dbReference type="EMBL" id="KAA0199300.1"/>
    </source>
</evidence>
<dbReference type="InterPro" id="IPR008978">
    <property type="entry name" value="HSP20-like_chaperone"/>
</dbReference>
<dbReference type="Gene3D" id="2.60.40.790">
    <property type="match status" value="2"/>
</dbReference>
<evidence type="ECO:0000256" key="3">
    <source>
        <dbReference type="SAM" id="MobiDB-lite"/>
    </source>
</evidence>
<feature type="domain" description="SHSP" evidence="4">
    <location>
        <begin position="22"/>
        <end position="132"/>
    </location>
</feature>
<evidence type="ECO:0000313" key="6">
    <source>
        <dbReference type="Proteomes" id="UP000728185"/>
    </source>
</evidence>
<evidence type="ECO:0000259" key="4">
    <source>
        <dbReference type="PROSITE" id="PS01031"/>
    </source>
</evidence>
<accession>A0A8E0S7V0</accession>
<proteinExistence type="inferred from homology"/>
<keyword evidence="6" id="KW-1185">Reference proteome</keyword>
<dbReference type="SUPFAM" id="SSF49764">
    <property type="entry name" value="HSP20-like chaperones"/>
    <property type="match status" value="2"/>
</dbReference>
<protein>
    <recommendedName>
        <fullName evidence="4">SHSP domain-containing protein</fullName>
    </recommendedName>
</protein>
<dbReference type="GO" id="GO:0009408">
    <property type="term" value="P:response to heat"/>
    <property type="evidence" value="ECO:0007669"/>
    <property type="project" value="TreeGrafter"/>
</dbReference>